<gene>
    <name evidence="2" type="ORF">D7294_11960</name>
</gene>
<keyword evidence="3" id="KW-1185">Reference proteome</keyword>
<protein>
    <recommendedName>
        <fullName evidence="4">DUF5326 family protein</fullName>
    </recommendedName>
</protein>
<organism evidence="2 3">
    <name type="scientific">Streptomyces hoynatensis</name>
    <dbReference type="NCBI Taxonomy" id="1141874"/>
    <lineage>
        <taxon>Bacteria</taxon>
        <taxon>Bacillati</taxon>
        <taxon>Actinomycetota</taxon>
        <taxon>Actinomycetes</taxon>
        <taxon>Kitasatosporales</taxon>
        <taxon>Streptomycetaceae</taxon>
        <taxon>Streptomyces</taxon>
    </lineage>
</organism>
<dbReference type="RefSeq" id="WP_120678546.1">
    <property type="nucleotide sequence ID" value="NZ_RBAL01000005.1"/>
</dbReference>
<dbReference type="Pfam" id="PF17260">
    <property type="entry name" value="DUF5326"/>
    <property type="match status" value="1"/>
</dbReference>
<accession>A0A3A9Z419</accession>
<keyword evidence="1" id="KW-0812">Transmembrane</keyword>
<name>A0A3A9Z419_9ACTN</name>
<evidence type="ECO:0000256" key="1">
    <source>
        <dbReference type="SAM" id="Phobius"/>
    </source>
</evidence>
<sequence>MKQAFMTLPWWLRWIAIPAIALVVFGSLLVTVITWVVGLLFRILIFAALVAILIYVVRKVTSSSSSGGGW</sequence>
<reference evidence="2 3" key="1">
    <citation type="journal article" date="2014" name="Int. J. Syst. Evol. Microbiol.">
        <title>Streptomyces hoynatensis sp. nov., isolated from deep marine sediment.</title>
        <authorList>
            <person name="Veyisoglu A."/>
            <person name="Sahin N."/>
        </authorList>
    </citation>
    <scope>NUCLEOTIDE SEQUENCE [LARGE SCALE GENOMIC DNA]</scope>
    <source>
        <strain evidence="2 3">KCTC 29097</strain>
    </source>
</reference>
<dbReference type="InterPro" id="IPR020246">
    <property type="entry name" value="Uncharacterised_SCO3924"/>
</dbReference>
<dbReference type="AlphaFoldDB" id="A0A3A9Z419"/>
<feature type="transmembrane region" description="Helical" evidence="1">
    <location>
        <begin position="39"/>
        <end position="57"/>
    </location>
</feature>
<evidence type="ECO:0000313" key="2">
    <source>
        <dbReference type="EMBL" id="RKN43182.1"/>
    </source>
</evidence>
<feature type="transmembrane region" description="Helical" evidence="1">
    <location>
        <begin position="12"/>
        <end position="33"/>
    </location>
</feature>
<dbReference type="EMBL" id="RBAL01000005">
    <property type="protein sequence ID" value="RKN43182.1"/>
    <property type="molecule type" value="Genomic_DNA"/>
</dbReference>
<proteinExistence type="predicted"/>
<comment type="caution">
    <text evidence="2">The sequence shown here is derived from an EMBL/GenBank/DDBJ whole genome shotgun (WGS) entry which is preliminary data.</text>
</comment>
<dbReference type="Proteomes" id="UP000272474">
    <property type="component" value="Unassembled WGS sequence"/>
</dbReference>
<keyword evidence="1" id="KW-0472">Membrane</keyword>
<dbReference type="OrthoDB" id="4333131at2"/>
<evidence type="ECO:0000313" key="3">
    <source>
        <dbReference type="Proteomes" id="UP000272474"/>
    </source>
</evidence>
<keyword evidence="1" id="KW-1133">Transmembrane helix</keyword>
<evidence type="ECO:0008006" key="4">
    <source>
        <dbReference type="Google" id="ProtNLM"/>
    </source>
</evidence>